<evidence type="ECO:0000313" key="2">
    <source>
        <dbReference type="EMBL" id="QFZ18475.1"/>
    </source>
</evidence>
<evidence type="ECO:0000313" key="3">
    <source>
        <dbReference type="Proteomes" id="UP000325787"/>
    </source>
</evidence>
<protein>
    <submittedName>
        <fullName evidence="2">Uncharacterized protein</fullName>
    </submittedName>
</protein>
<feature type="compositionally biased region" description="Low complexity" evidence="1">
    <location>
        <begin position="89"/>
        <end position="100"/>
    </location>
</feature>
<dbReference type="EMBL" id="CP034550">
    <property type="protein sequence ID" value="QFZ18475.1"/>
    <property type="molecule type" value="Genomic_DNA"/>
</dbReference>
<dbReference type="AlphaFoldDB" id="A0A5Q0GXR4"/>
<feature type="region of interest" description="Disordered" evidence="1">
    <location>
        <begin position="62"/>
        <end position="123"/>
    </location>
</feature>
<dbReference type="Proteomes" id="UP000325787">
    <property type="component" value="Chromosome"/>
</dbReference>
<sequence>MNDRGPWAVTCRDVAGRLRSLTVFVRGSEVVVVAPAGEAAALDAAEAEQFRSVFATATEVAAMPAPGGSGPSRGTGTVSTMRQSDDGDPPAVAARPASSPCRGGTTTPIPGSAAIPALQGGAA</sequence>
<name>A0A5Q0GXR4_SACSY</name>
<keyword evidence="3" id="KW-1185">Reference proteome</keyword>
<gene>
    <name evidence="2" type="ORF">EKG83_14195</name>
</gene>
<dbReference type="KEGG" id="ssyi:EKG83_14195"/>
<proteinExistence type="predicted"/>
<organism evidence="2 3">
    <name type="scientific">Saccharothrix syringae</name>
    <name type="common">Nocardiopsis syringae</name>
    <dbReference type="NCBI Taxonomy" id="103733"/>
    <lineage>
        <taxon>Bacteria</taxon>
        <taxon>Bacillati</taxon>
        <taxon>Actinomycetota</taxon>
        <taxon>Actinomycetes</taxon>
        <taxon>Pseudonocardiales</taxon>
        <taxon>Pseudonocardiaceae</taxon>
        <taxon>Saccharothrix</taxon>
    </lineage>
</organism>
<accession>A0A5Q0GXR4</accession>
<evidence type="ECO:0000256" key="1">
    <source>
        <dbReference type="SAM" id="MobiDB-lite"/>
    </source>
</evidence>
<reference evidence="3" key="1">
    <citation type="journal article" date="2021" name="Curr. Microbiol.">
        <title>Complete genome of nocamycin-producing strain Saccharothrix syringae NRRL B-16468 reveals the biosynthetic potential for secondary metabolites.</title>
        <authorList>
            <person name="Mo X."/>
            <person name="Yang S."/>
        </authorList>
    </citation>
    <scope>NUCLEOTIDE SEQUENCE [LARGE SCALE GENOMIC DNA]</scope>
    <source>
        <strain evidence="3">ATCC 51364 / DSM 43886 / JCM 6844 / KCTC 9398 / NBRC 14523 / NRRL B-16468 / INA 2240</strain>
    </source>
</reference>